<gene>
    <name evidence="1" type="ORF">GARC_2630</name>
</gene>
<name>K6Y6J5_9ALTE</name>
<dbReference type="SUPFAM" id="SSF52266">
    <property type="entry name" value="SGNH hydrolase"/>
    <property type="match status" value="1"/>
</dbReference>
<dbReference type="EMBL" id="BAEO01000034">
    <property type="protein sequence ID" value="GAC19596.1"/>
    <property type="molecule type" value="Genomic_DNA"/>
</dbReference>
<dbReference type="RefSeq" id="WP_007620619.1">
    <property type="nucleotide sequence ID" value="NZ_BAEO01000034.1"/>
</dbReference>
<dbReference type="GO" id="GO:0016788">
    <property type="term" value="F:hydrolase activity, acting on ester bonds"/>
    <property type="evidence" value="ECO:0007669"/>
    <property type="project" value="UniProtKB-ARBA"/>
</dbReference>
<dbReference type="STRING" id="493475.GARC_2630"/>
<sequence>MKPFITKIAVLVFVLNHAFVGAATSVLFIGNSFTYGYGSATKHYRADSVIDLNNEGIGGVPALFKSFTEQADLNYDVYIETRGGSALDFHLENKLNLIGSQPWDQVVMHGYSTLDSNKPGDAAMLVETTAKMSNFLQGVNPSVEVFLTATWSRADLIYQADRHWSGTPIQKMALEVRAGYNKAAAAPQVKGVNAVGEAWTHAMELGIADTNPYDGIEFGKISLWTWDYYHASSYGYYLHALVVFGNLTGLDPRSLGQNECSGYELGMSRHQVKMLQQAAFEQLISEDKVKAAPLILAESVYPKHCASSQTK</sequence>
<proteinExistence type="predicted"/>
<protein>
    <submittedName>
        <fullName evidence="1">Uncharacterized protein</fullName>
    </submittedName>
</protein>
<evidence type="ECO:0000313" key="2">
    <source>
        <dbReference type="Proteomes" id="UP000006327"/>
    </source>
</evidence>
<dbReference type="InterPro" id="IPR036514">
    <property type="entry name" value="SGNH_hydro_sf"/>
</dbReference>
<dbReference type="AlphaFoldDB" id="K6Y6J5"/>
<comment type="caution">
    <text evidence="1">The sequence shown here is derived from an EMBL/GenBank/DDBJ whole genome shotgun (WGS) entry which is preliminary data.</text>
</comment>
<dbReference type="OrthoDB" id="9792428at2"/>
<accession>K6Y6J5</accession>
<reference evidence="1 2" key="1">
    <citation type="journal article" date="2017" name="Antonie Van Leeuwenhoek">
        <title>Rhizobium rhizosphaerae sp. nov., a novel species isolated from rice rhizosphere.</title>
        <authorList>
            <person name="Zhao J.J."/>
            <person name="Zhang J."/>
            <person name="Zhang R.J."/>
            <person name="Zhang C.W."/>
            <person name="Yin H.Q."/>
            <person name="Zhang X.X."/>
        </authorList>
    </citation>
    <scope>NUCLEOTIDE SEQUENCE [LARGE SCALE GENOMIC DNA]</scope>
    <source>
        <strain evidence="1 2">BSs20135</strain>
    </source>
</reference>
<dbReference type="Proteomes" id="UP000006327">
    <property type="component" value="Unassembled WGS sequence"/>
</dbReference>
<keyword evidence="2" id="KW-1185">Reference proteome</keyword>
<dbReference type="Gene3D" id="3.40.50.1110">
    <property type="entry name" value="SGNH hydrolase"/>
    <property type="match status" value="1"/>
</dbReference>
<organism evidence="1 2">
    <name type="scientific">Paraglaciecola arctica BSs20135</name>
    <dbReference type="NCBI Taxonomy" id="493475"/>
    <lineage>
        <taxon>Bacteria</taxon>
        <taxon>Pseudomonadati</taxon>
        <taxon>Pseudomonadota</taxon>
        <taxon>Gammaproteobacteria</taxon>
        <taxon>Alteromonadales</taxon>
        <taxon>Alteromonadaceae</taxon>
        <taxon>Paraglaciecola</taxon>
    </lineage>
</organism>
<evidence type="ECO:0000313" key="1">
    <source>
        <dbReference type="EMBL" id="GAC19596.1"/>
    </source>
</evidence>
<dbReference type="eggNOG" id="COG2755">
    <property type="taxonomic scope" value="Bacteria"/>
</dbReference>